<dbReference type="AlphaFoldDB" id="A0AA52EBZ3"/>
<organism evidence="1 2">
    <name type="scientific">Temperatibacter marinus</name>
    <dbReference type="NCBI Taxonomy" id="1456591"/>
    <lineage>
        <taxon>Bacteria</taxon>
        <taxon>Pseudomonadati</taxon>
        <taxon>Pseudomonadota</taxon>
        <taxon>Alphaproteobacteria</taxon>
        <taxon>Kordiimonadales</taxon>
        <taxon>Temperatibacteraceae</taxon>
        <taxon>Temperatibacter</taxon>
    </lineage>
</organism>
<proteinExistence type="predicted"/>
<name>A0AA52EBZ3_9PROT</name>
<dbReference type="Proteomes" id="UP001268683">
    <property type="component" value="Chromosome"/>
</dbReference>
<evidence type="ECO:0000313" key="2">
    <source>
        <dbReference type="Proteomes" id="UP001268683"/>
    </source>
</evidence>
<protein>
    <submittedName>
        <fullName evidence="1">Uncharacterized protein</fullName>
    </submittedName>
</protein>
<accession>A0AA52EBZ3</accession>
<evidence type="ECO:0000313" key="1">
    <source>
        <dbReference type="EMBL" id="WND02567.1"/>
    </source>
</evidence>
<sequence length="264" mass="29954">MAVEPVLIVHDNQMVGENLLFLAQKMALMPMVAHDLYTALAYIDKYPMMMVVACDEFGEEPHTAAELFHEMHARGLDNVVKIQVGGCEDKHALLTSVEAGMDDVIPYDMVDATFSSRLAIWIASEFKGLPPDLRRRALFCLRAEQENIRALDDRIALNTVLMRDVLLQIQNELEGMPETFGLTYIERMIYVARASLLLIKGGYEFEHFFRFPDLMYVITQGIDVIWRDEVPVLFSSFNDLALDARFGMAGGQPIAAYDYTNFKV</sequence>
<dbReference type="RefSeq" id="WP_310798402.1">
    <property type="nucleotide sequence ID" value="NZ_CP123872.1"/>
</dbReference>
<dbReference type="EMBL" id="CP123872">
    <property type="protein sequence ID" value="WND02567.1"/>
    <property type="molecule type" value="Genomic_DNA"/>
</dbReference>
<dbReference type="KEGG" id="tmk:QGN29_13520"/>
<gene>
    <name evidence="1" type="ORF">QGN29_13520</name>
</gene>
<keyword evidence="2" id="KW-1185">Reference proteome</keyword>
<reference evidence="1" key="1">
    <citation type="submission" date="2023-04" db="EMBL/GenBank/DDBJ databases">
        <title>Complete genome sequence of Temperatibacter marinus.</title>
        <authorList>
            <person name="Rong J.-C."/>
            <person name="Yi M.-L."/>
            <person name="Zhao Q."/>
        </authorList>
    </citation>
    <scope>NUCLEOTIDE SEQUENCE</scope>
    <source>
        <strain evidence="1">NBRC 110045</strain>
    </source>
</reference>